<dbReference type="Pfam" id="PF03928">
    <property type="entry name" value="HbpS-like"/>
    <property type="match status" value="1"/>
</dbReference>
<dbReference type="InterPro" id="IPR005624">
    <property type="entry name" value="PduO/GlcC-like"/>
</dbReference>
<proteinExistence type="predicted"/>
<dbReference type="Gene3D" id="3.30.450.150">
    <property type="entry name" value="Haem-degrading domain"/>
    <property type="match status" value="1"/>
</dbReference>
<dbReference type="Proteomes" id="UP000014071">
    <property type="component" value="Unassembled WGS sequence"/>
</dbReference>
<dbReference type="PIRSF" id="PIRSF008757">
    <property type="entry name" value="UCP008757"/>
    <property type="match status" value="1"/>
</dbReference>
<sequence>MSASSSQQAQLQEQISLIQTQESSLVLSELHNDTAFTLGTLIRTNFLSRFDAQTDGIVIHISLFSGHTLFSCAVGNPSKVAADNWDWVRRKSNTVKRFGLSSFLVGRQRLAKGKELDGLGADYAAHGGGFPIRIKGCTAGPVGAIVVSGLKQEDDHQLIVAALHQLIAQK</sequence>
<dbReference type="EMBL" id="DF238831">
    <property type="protein sequence ID" value="GAC99549.1"/>
    <property type="molecule type" value="Genomic_DNA"/>
</dbReference>
<organism evidence="1 2">
    <name type="scientific">Pseudozyma hubeiensis (strain SY62)</name>
    <name type="common">Yeast</name>
    <dbReference type="NCBI Taxonomy" id="1305764"/>
    <lineage>
        <taxon>Eukaryota</taxon>
        <taxon>Fungi</taxon>
        <taxon>Dikarya</taxon>
        <taxon>Basidiomycota</taxon>
        <taxon>Ustilaginomycotina</taxon>
        <taxon>Ustilaginomycetes</taxon>
        <taxon>Ustilaginales</taxon>
        <taxon>Ustilaginaceae</taxon>
        <taxon>Pseudozyma</taxon>
    </lineage>
</organism>
<keyword evidence="2" id="KW-1185">Reference proteome</keyword>
<evidence type="ECO:0000313" key="2">
    <source>
        <dbReference type="Proteomes" id="UP000014071"/>
    </source>
</evidence>
<dbReference type="PANTHER" id="PTHR28255:SF1">
    <property type="entry name" value="UPF0303 PROTEIN YBR137W"/>
    <property type="match status" value="1"/>
</dbReference>
<dbReference type="OrthoDB" id="2209940at2759"/>
<dbReference type="PANTHER" id="PTHR28255">
    <property type="match status" value="1"/>
</dbReference>
<dbReference type="RefSeq" id="XP_012193136.1">
    <property type="nucleotide sequence ID" value="XM_012337746.1"/>
</dbReference>
<dbReference type="eggNOG" id="ENOG502S03S">
    <property type="taxonomic scope" value="Eukaryota"/>
</dbReference>
<accession>R9PDV2</accession>
<dbReference type="HOGENOM" id="CLU_101036_0_0_1"/>
<dbReference type="InterPro" id="IPR010371">
    <property type="entry name" value="YBR137W-like"/>
</dbReference>
<dbReference type="SUPFAM" id="SSF143744">
    <property type="entry name" value="GlcG-like"/>
    <property type="match status" value="1"/>
</dbReference>
<gene>
    <name evidence="1" type="ORF">PHSY_007151</name>
</gene>
<dbReference type="GeneID" id="24112415"/>
<dbReference type="GO" id="GO:0072380">
    <property type="term" value="C:TRC complex"/>
    <property type="evidence" value="ECO:0007669"/>
    <property type="project" value="TreeGrafter"/>
</dbReference>
<reference evidence="2" key="1">
    <citation type="journal article" date="2013" name="Genome Announc.">
        <title>Draft genome sequence of the basidiomycetous yeast-like fungus Pseudozyma hubeiensis SY62, which produces an abundant amount of the biosurfactant mannosylerythritol lipids.</title>
        <authorList>
            <person name="Konishi M."/>
            <person name="Hatada Y."/>
            <person name="Horiuchi J."/>
        </authorList>
    </citation>
    <scope>NUCLEOTIDE SEQUENCE [LARGE SCALE GENOMIC DNA]</scope>
    <source>
        <strain evidence="2">SY62</strain>
    </source>
</reference>
<dbReference type="GO" id="GO:0006620">
    <property type="term" value="P:post-translational protein targeting to endoplasmic reticulum membrane"/>
    <property type="evidence" value="ECO:0007669"/>
    <property type="project" value="TreeGrafter"/>
</dbReference>
<evidence type="ECO:0000313" key="1">
    <source>
        <dbReference type="EMBL" id="GAC99549.1"/>
    </source>
</evidence>
<dbReference type="InterPro" id="IPR038084">
    <property type="entry name" value="PduO/GlcC-like_sf"/>
</dbReference>
<dbReference type="AlphaFoldDB" id="R9PDV2"/>
<dbReference type="STRING" id="1305764.R9PDV2"/>
<protein>
    <submittedName>
        <fullName evidence="1">Uncharacterized protein</fullName>
    </submittedName>
</protein>
<name>R9PDV2_PSEHS</name>